<dbReference type="InterPro" id="IPR026898">
    <property type="entry name" value="PrsW"/>
</dbReference>
<name>A0AAV9PIT5_9PEZI</name>
<keyword evidence="1" id="KW-0812">Transmembrane</keyword>
<dbReference type="AlphaFoldDB" id="A0AAV9PIT5"/>
<proteinExistence type="predicted"/>
<sequence>MAQTGQNTTLSTSARLLCYLGPPSVVLATSYISPKTGLLSPLAFVPTAYAYRKWREVNASEPSRRAPLEPLVWTYALMCTAGIAAVSALQAGVGYGLATLFYGNGEGRNLFLEEVMRNTVAGLSPDFITRRAEMASSWRYIGFYSLTCFAAAGLGEEVLKFLPVVYAHRRSPPKEREPRNRAYLDYAMAASLAFGVVEGIGFLYTACERGSESGSKLALTVLERLVLGSCGHILMAVLSALRATRRDYCGETHLSWWKVLGPSVLVHGFFDAAALAFSSYEGNVGWIHPESISTTAVMLTTAVGVWAGTAWMVWREFKLLAAHDKKE</sequence>
<feature type="transmembrane region" description="Helical" evidence="1">
    <location>
        <begin position="141"/>
        <end position="162"/>
    </location>
</feature>
<feature type="transmembrane region" description="Helical" evidence="1">
    <location>
        <begin position="292"/>
        <end position="314"/>
    </location>
</feature>
<keyword evidence="1" id="KW-0472">Membrane</keyword>
<dbReference type="EMBL" id="JAVRRT010000005">
    <property type="protein sequence ID" value="KAK5172197.1"/>
    <property type="molecule type" value="Genomic_DNA"/>
</dbReference>
<keyword evidence="1" id="KW-1133">Transmembrane helix</keyword>
<comment type="caution">
    <text evidence="2">The sequence shown here is derived from an EMBL/GenBank/DDBJ whole genome shotgun (WGS) entry which is preliminary data.</text>
</comment>
<reference evidence="2 3" key="1">
    <citation type="submission" date="2023-08" db="EMBL/GenBank/DDBJ databases">
        <title>Black Yeasts Isolated from many extreme environments.</title>
        <authorList>
            <person name="Coleine C."/>
            <person name="Stajich J.E."/>
            <person name="Selbmann L."/>
        </authorList>
    </citation>
    <scope>NUCLEOTIDE SEQUENCE [LARGE SCALE GENOMIC DNA]</scope>
    <source>
        <strain evidence="2 3">CCFEE 5935</strain>
    </source>
</reference>
<keyword evidence="3" id="KW-1185">Reference proteome</keyword>
<evidence type="ECO:0000256" key="1">
    <source>
        <dbReference type="SAM" id="Phobius"/>
    </source>
</evidence>
<dbReference type="Proteomes" id="UP001337655">
    <property type="component" value="Unassembled WGS sequence"/>
</dbReference>
<gene>
    <name evidence="2" type="ORF">LTR77_003835</name>
</gene>
<dbReference type="Pfam" id="PF13367">
    <property type="entry name" value="PrsW-protease"/>
    <property type="match status" value="1"/>
</dbReference>
<evidence type="ECO:0000313" key="3">
    <source>
        <dbReference type="Proteomes" id="UP001337655"/>
    </source>
</evidence>
<feature type="transmembrane region" description="Helical" evidence="1">
    <location>
        <begin position="72"/>
        <end position="102"/>
    </location>
</feature>
<accession>A0AAV9PIT5</accession>
<feature type="transmembrane region" description="Helical" evidence="1">
    <location>
        <begin position="256"/>
        <end position="280"/>
    </location>
</feature>
<protein>
    <submittedName>
        <fullName evidence="2">Uncharacterized protein</fullName>
    </submittedName>
</protein>
<feature type="transmembrane region" description="Helical" evidence="1">
    <location>
        <begin position="225"/>
        <end position="244"/>
    </location>
</feature>
<organism evidence="2 3">
    <name type="scientific">Saxophila tyrrhenica</name>
    <dbReference type="NCBI Taxonomy" id="1690608"/>
    <lineage>
        <taxon>Eukaryota</taxon>
        <taxon>Fungi</taxon>
        <taxon>Dikarya</taxon>
        <taxon>Ascomycota</taxon>
        <taxon>Pezizomycotina</taxon>
        <taxon>Dothideomycetes</taxon>
        <taxon>Dothideomycetidae</taxon>
        <taxon>Mycosphaerellales</taxon>
        <taxon>Extremaceae</taxon>
        <taxon>Saxophila</taxon>
    </lineage>
</organism>
<feature type="transmembrane region" description="Helical" evidence="1">
    <location>
        <begin position="183"/>
        <end position="205"/>
    </location>
</feature>
<dbReference type="GO" id="GO:0008233">
    <property type="term" value="F:peptidase activity"/>
    <property type="evidence" value="ECO:0007669"/>
    <property type="project" value="InterPro"/>
</dbReference>
<evidence type="ECO:0000313" key="2">
    <source>
        <dbReference type="EMBL" id="KAK5172197.1"/>
    </source>
</evidence>
<dbReference type="GeneID" id="89925181"/>
<dbReference type="RefSeq" id="XP_064661041.1">
    <property type="nucleotide sequence ID" value="XM_064801090.1"/>
</dbReference>